<dbReference type="EMBL" id="JAHKSW010000002">
    <property type="protein sequence ID" value="KAG7334998.1"/>
    <property type="molecule type" value="Genomic_DNA"/>
</dbReference>
<protein>
    <submittedName>
        <fullName evidence="1">Uncharacterized protein</fullName>
    </submittedName>
</protein>
<keyword evidence="2" id="KW-1185">Reference proteome</keyword>
<evidence type="ECO:0000313" key="1">
    <source>
        <dbReference type="EMBL" id="KAG7334998.1"/>
    </source>
</evidence>
<comment type="caution">
    <text evidence="1">The sequence shown here is derived from an EMBL/GenBank/DDBJ whole genome shotgun (WGS) entry which is preliminary data.</text>
</comment>
<accession>A0A9D3SXT9</accession>
<evidence type="ECO:0000313" key="2">
    <source>
        <dbReference type="Proteomes" id="UP000824219"/>
    </source>
</evidence>
<organism evidence="1 2">
    <name type="scientific">Hemibagrus wyckioides</name>
    <dbReference type="NCBI Taxonomy" id="337641"/>
    <lineage>
        <taxon>Eukaryota</taxon>
        <taxon>Metazoa</taxon>
        <taxon>Chordata</taxon>
        <taxon>Craniata</taxon>
        <taxon>Vertebrata</taxon>
        <taxon>Euteleostomi</taxon>
        <taxon>Actinopterygii</taxon>
        <taxon>Neopterygii</taxon>
        <taxon>Teleostei</taxon>
        <taxon>Ostariophysi</taxon>
        <taxon>Siluriformes</taxon>
        <taxon>Bagridae</taxon>
        <taxon>Hemibagrus</taxon>
    </lineage>
</organism>
<proteinExistence type="predicted"/>
<dbReference type="Proteomes" id="UP000824219">
    <property type="component" value="Linkage Group LG02"/>
</dbReference>
<gene>
    <name evidence="1" type="ORF">KOW79_001594</name>
</gene>
<name>A0A9D3SXT9_9TELE</name>
<sequence length="120" mass="13114">MLSCKQPIEIFILRGLLPICSPAIMDEQNQMPSCLTICRHHDACILSGFNALVPHAVPHADGLPQMSRHLPASPEPCLCPGRSQSLRSARSTALQPADLCTFLLFSPQPELELIQPFVMG</sequence>
<dbReference type="AlphaFoldDB" id="A0A9D3SXT9"/>
<reference evidence="1 2" key="1">
    <citation type="submission" date="2021-06" db="EMBL/GenBank/DDBJ databases">
        <title>Chromosome-level genome assembly of the red-tail catfish (Hemibagrus wyckioides).</title>
        <authorList>
            <person name="Shao F."/>
        </authorList>
    </citation>
    <scope>NUCLEOTIDE SEQUENCE [LARGE SCALE GENOMIC DNA]</scope>
    <source>
        <strain evidence="1">EC202008001</strain>
        <tissue evidence="1">Blood</tissue>
    </source>
</reference>